<evidence type="ECO:0000313" key="3">
    <source>
        <dbReference type="Proteomes" id="UP001258315"/>
    </source>
</evidence>
<gene>
    <name evidence="2" type="ORF">QE417_003354</name>
</gene>
<dbReference type="Proteomes" id="UP001258315">
    <property type="component" value="Unassembled WGS sequence"/>
</dbReference>
<dbReference type="Gene3D" id="1.10.443.10">
    <property type="entry name" value="Intergrase catalytic core"/>
    <property type="match status" value="1"/>
</dbReference>
<dbReference type="EMBL" id="JAVLVU010000001">
    <property type="protein sequence ID" value="MDT3404282.1"/>
    <property type="molecule type" value="Genomic_DNA"/>
</dbReference>
<dbReference type="InterPro" id="IPR013762">
    <property type="entry name" value="Integrase-like_cat_sf"/>
</dbReference>
<name>A0ABU3GWY9_9SPHI</name>
<evidence type="ECO:0000256" key="1">
    <source>
        <dbReference type="ARBA" id="ARBA00023172"/>
    </source>
</evidence>
<keyword evidence="3" id="KW-1185">Reference proteome</keyword>
<organism evidence="2 3">
    <name type="scientific">Mucilaginibacter terrae</name>
    <dbReference type="NCBI Taxonomy" id="1955052"/>
    <lineage>
        <taxon>Bacteria</taxon>
        <taxon>Pseudomonadati</taxon>
        <taxon>Bacteroidota</taxon>
        <taxon>Sphingobacteriia</taxon>
        <taxon>Sphingobacteriales</taxon>
        <taxon>Sphingobacteriaceae</taxon>
        <taxon>Mucilaginibacter</taxon>
    </lineage>
</organism>
<keyword evidence="1" id="KW-0233">DNA recombination</keyword>
<sequence>MKKLANNNGMDIKGTMEARHSFTTQVTRKQGMEFAQEALGHTTLATTQNYWAGFQSETKKEMADMLMNFEEPKTKGKRQERIRQR</sequence>
<dbReference type="InterPro" id="IPR011010">
    <property type="entry name" value="DNA_brk_join_enz"/>
</dbReference>
<dbReference type="SUPFAM" id="SSF56349">
    <property type="entry name" value="DNA breaking-rejoining enzymes"/>
    <property type="match status" value="1"/>
</dbReference>
<comment type="caution">
    <text evidence="2">The sequence shown here is derived from an EMBL/GenBank/DDBJ whole genome shotgun (WGS) entry which is preliminary data.</text>
</comment>
<evidence type="ECO:0000313" key="2">
    <source>
        <dbReference type="EMBL" id="MDT3404282.1"/>
    </source>
</evidence>
<dbReference type="RefSeq" id="WP_311951616.1">
    <property type="nucleotide sequence ID" value="NZ_JAVLVU010000001.1"/>
</dbReference>
<accession>A0ABU3GWY9</accession>
<protein>
    <submittedName>
        <fullName evidence="2">Site-specific recombinase XerD</fullName>
    </submittedName>
</protein>
<proteinExistence type="predicted"/>
<reference evidence="3" key="1">
    <citation type="submission" date="2023-07" db="EMBL/GenBank/DDBJ databases">
        <title>Functional and genomic diversity of the sorghum phyllosphere microbiome.</title>
        <authorList>
            <person name="Shade A."/>
        </authorList>
    </citation>
    <scope>NUCLEOTIDE SEQUENCE [LARGE SCALE GENOMIC DNA]</scope>
    <source>
        <strain evidence="3">SORGH_AS_0422</strain>
    </source>
</reference>